<name>A0A1C7N6R5_9FUNG</name>
<dbReference type="Proteomes" id="UP000093000">
    <property type="component" value="Unassembled WGS sequence"/>
</dbReference>
<gene>
    <name evidence="2" type="ORF">A0J61_07207</name>
</gene>
<dbReference type="InParanoid" id="A0A1C7N6R5"/>
<evidence type="ECO:0000313" key="3">
    <source>
        <dbReference type="Proteomes" id="UP000093000"/>
    </source>
</evidence>
<comment type="caution">
    <text evidence="2">The sequence shown here is derived from an EMBL/GenBank/DDBJ whole genome shotgun (WGS) entry which is preliminary data.</text>
</comment>
<dbReference type="STRING" id="101091.A0A1C7N6R5"/>
<feature type="compositionally biased region" description="Polar residues" evidence="1">
    <location>
        <begin position="251"/>
        <end position="260"/>
    </location>
</feature>
<keyword evidence="3" id="KW-1185">Reference proteome</keyword>
<evidence type="ECO:0000313" key="2">
    <source>
        <dbReference type="EMBL" id="OBZ84747.1"/>
    </source>
</evidence>
<dbReference type="OrthoDB" id="3357341at2759"/>
<reference evidence="2 3" key="1">
    <citation type="submission" date="2016-03" db="EMBL/GenBank/DDBJ databases">
        <title>Choanephora cucurbitarum.</title>
        <authorList>
            <person name="Min B."/>
            <person name="Park H."/>
            <person name="Park J.-H."/>
            <person name="Shin H.-D."/>
            <person name="Choi I.-G."/>
        </authorList>
    </citation>
    <scope>NUCLEOTIDE SEQUENCE [LARGE SCALE GENOMIC DNA]</scope>
    <source>
        <strain evidence="2 3">KUS-F28377</strain>
    </source>
</reference>
<protein>
    <submittedName>
        <fullName evidence="2">Uncharacterized protein</fullName>
    </submittedName>
</protein>
<accession>A0A1C7N6R5</accession>
<feature type="region of interest" description="Disordered" evidence="1">
    <location>
        <begin position="191"/>
        <end position="270"/>
    </location>
</feature>
<dbReference type="AlphaFoldDB" id="A0A1C7N6R5"/>
<feature type="compositionally biased region" description="Basic and acidic residues" evidence="1">
    <location>
        <begin position="209"/>
        <end position="233"/>
    </location>
</feature>
<organism evidence="2 3">
    <name type="scientific">Choanephora cucurbitarum</name>
    <dbReference type="NCBI Taxonomy" id="101091"/>
    <lineage>
        <taxon>Eukaryota</taxon>
        <taxon>Fungi</taxon>
        <taxon>Fungi incertae sedis</taxon>
        <taxon>Mucoromycota</taxon>
        <taxon>Mucoromycotina</taxon>
        <taxon>Mucoromycetes</taxon>
        <taxon>Mucorales</taxon>
        <taxon>Mucorineae</taxon>
        <taxon>Choanephoraceae</taxon>
        <taxon>Choanephoroideae</taxon>
        <taxon>Choanephora</taxon>
    </lineage>
</organism>
<evidence type="ECO:0000256" key="1">
    <source>
        <dbReference type="SAM" id="MobiDB-lite"/>
    </source>
</evidence>
<dbReference type="EMBL" id="LUGH01000475">
    <property type="protein sequence ID" value="OBZ84747.1"/>
    <property type="molecule type" value="Genomic_DNA"/>
</dbReference>
<proteinExistence type="predicted"/>
<sequence>MTLTVDDIITHYVLSSHPRNKAIVDVKNKKTGQLCFIKIRHRLPKFYAASLVDPVTFEACVEIQASSATSRVKPITVHLDDMKDTTIDFRETARIGFEWTFEWENQKYKWIKENKMKSALECRAIRKTGNICVAQYLPCTLKDEYFGIFTVLGYNMLRCNLSQPHQLELILIMSLMTLLDKSNDGEWKKDNVSKEEVITAPPLESTKATNEKKVQQKKQLNDQKLEMMLEKDARRSRKQMQMSEKRLPMSAGNSPSQSPKMSPLPTPTTSASQMMMLSDFRLQHSQSSNLDFYGQPNKMPSNTHYIKPTTFIRPYEFGVNHKYFRTSSQKY</sequence>